<dbReference type="SUPFAM" id="SSF51206">
    <property type="entry name" value="cAMP-binding domain-like"/>
    <property type="match status" value="1"/>
</dbReference>
<reference evidence="2 3" key="1">
    <citation type="submission" date="2016-06" db="EMBL/GenBank/DDBJ databases">
        <title>Insight into the functional genes involving in sulfur oxidation in Pearl River water.</title>
        <authorList>
            <person name="Luo J."/>
            <person name="Tan X."/>
            <person name="Lin W."/>
        </authorList>
    </citation>
    <scope>NUCLEOTIDE SEQUENCE [LARGE SCALE GENOMIC DNA]</scope>
    <source>
        <strain evidence="2 3">LS2</strain>
    </source>
</reference>
<accession>A0A191ZJC2</accession>
<dbReference type="Pfam" id="PF00027">
    <property type="entry name" value="cNMP_binding"/>
    <property type="match status" value="1"/>
</dbReference>
<dbReference type="AlphaFoldDB" id="A0A191ZJC2"/>
<dbReference type="Gene3D" id="2.60.120.10">
    <property type="entry name" value="Jelly Rolls"/>
    <property type="match status" value="1"/>
</dbReference>
<dbReference type="Proteomes" id="UP000078596">
    <property type="component" value="Chromosome"/>
</dbReference>
<dbReference type="STRING" id="1860122.A9404_12010"/>
<dbReference type="InterPro" id="IPR050503">
    <property type="entry name" value="cAMP-dep_PK_reg_su-like"/>
</dbReference>
<dbReference type="InterPro" id="IPR018490">
    <property type="entry name" value="cNMP-bd_dom_sf"/>
</dbReference>
<dbReference type="OrthoDB" id="8565101at2"/>
<dbReference type="GO" id="GO:0005952">
    <property type="term" value="C:cAMP-dependent protein kinase complex"/>
    <property type="evidence" value="ECO:0007669"/>
    <property type="project" value="InterPro"/>
</dbReference>
<evidence type="ECO:0000259" key="1">
    <source>
        <dbReference type="PROSITE" id="PS50042"/>
    </source>
</evidence>
<dbReference type="InterPro" id="IPR000595">
    <property type="entry name" value="cNMP-bd_dom"/>
</dbReference>
<dbReference type="PANTHER" id="PTHR11635:SF152">
    <property type="entry name" value="CAMP-DEPENDENT PROTEIN KINASE TYPE I REGULATORY SUBUNIT-RELATED"/>
    <property type="match status" value="1"/>
</dbReference>
<evidence type="ECO:0000313" key="2">
    <source>
        <dbReference type="EMBL" id="ANJ68001.1"/>
    </source>
</evidence>
<dbReference type="PANTHER" id="PTHR11635">
    <property type="entry name" value="CAMP-DEPENDENT PROTEIN KINASE REGULATORY CHAIN"/>
    <property type="match status" value="1"/>
</dbReference>
<keyword evidence="3" id="KW-1185">Reference proteome</keyword>
<dbReference type="InterPro" id="IPR014710">
    <property type="entry name" value="RmlC-like_jellyroll"/>
</dbReference>
<protein>
    <recommendedName>
        <fullName evidence="1">Cyclic nucleotide-binding domain-containing protein</fullName>
    </recommendedName>
</protein>
<dbReference type="SMART" id="SM00100">
    <property type="entry name" value="cNMP"/>
    <property type="match status" value="1"/>
</dbReference>
<dbReference type="EMBL" id="CP016027">
    <property type="protein sequence ID" value="ANJ68001.1"/>
    <property type="molecule type" value="Genomic_DNA"/>
</dbReference>
<gene>
    <name evidence="2" type="ORF">A9404_12010</name>
</gene>
<dbReference type="PROSITE" id="PS50042">
    <property type="entry name" value="CNMP_BINDING_3"/>
    <property type="match status" value="1"/>
</dbReference>
<dbReference type="KEGG" id="haz:A9404_12010"/>
<organism evidence="2 3">
    <name type="scientific">Halothiobacillus diazotrophicus</name>
    <dbReference type="NCBI Taxonomy" id="1860122"/>
    <lineage>
        <taxon>Bacteria</taxon>
        <taxon>Pseudomonadati</taxon>
        <taxon>Pseudomonadota</taxon>
        <taxon>Gammaproteobacteria</taxon>
        <taxon>Chromatiales</taxon>
        <taxon>Halothiobacillaceae</taxon>
        <taxon>Halothiobacillus</taxon>
    </lineage>
</organism>
<dbReference type="CDD" id="cd00038">
    <property type="entry name" value="CAP_ED"/>
    <property type="match status" value="1"/>
</dbReference>
<sequence length="159" mass="17413">MTIEGRALQDTVIGRELTLEQCNTLATICEQRTIANGQLLFAEGSSSDTLFVVASGRLAVSRDTGRGFSDTLHLLGPGDLAGESGFLDGSPHSATLRAVGDATVLTIHRTRLEGLLIDNPIIVYKVMRAIVYSIREIVRRMNQQQLQMMNYINQGCGRY</sequence>
<evidence type="ECO:0000313" key="3">
    <source>
        <dbReference type="Proteomes" id="UP000078596"/>
    </source>
</evidence>
<dbReference type="RefSeq" id="WP_066101991.1">
    <property type="nucleotide sequence ID" value="NZ_CP016027.1"/>
</dbReference>
<proteinExistence type="predicted"/>
<feature type="domain" description="Cyclic nucleotide-binding" evidence="1">
    <location>
        <begin position="13"/>
        <end position="133"/>
    </location>
</feature>
<name>A0A191ZJC2_9GAMM</name>
<dbReference type="GO" id="GO:0005829">
    <property type="term" value="C:cytosol"/>
    <property type="evidence" value="ECO:0007669"/>
    <property type="project" value="TreeGrafter"/>
</dbReference>